<sequence>MIVMLQVWIILYGDSDRLTAHDRAQFSTLMYNEALCWPQI</sequence>
<proteinExistence type="predicted"/>
<dbReference type="EMBL" id="AGNK02000417">
    <property type="status" value="NOT_ANNOTATED_CDS"/>
    <property type="molecule type" value="Genomic_DNA"/>
</dbReference>
<accession>K3Z260</accession>
<reference evidence="2" key="1">
    <citation type="journal article" date="2012" name="Nat. Biotechnol.">
        <title>Reference genome sequence of the model plant Setaria.</title>
        <authorList>
            <person name="Bennetzen J.L."/>
            <person name="Schmutz J."/>
            <person name="Wang H."/>
            <person name="Percifield R."/>
            <person name="Hawkins J."/>
            <person name="Pontaroli A.C."/>
            <person name="Estep M."/>
            <person name="Feng L."/>
            <person name="Vaughn J.N."/>
            <person name="Grimwood J."/>
            <person name="Jenkins J."/>
            <person name="Barry K."/>
            <person name="Lindquist E."/>
            <person name="Hellsten U."/>
            <person name="Deshpande S."/>
            <person name="Wang X."/>
            <person name="Wu X."/>
            <person name="Mitros T."/>
            <person name="Triplett J."/>
            <person name="Yang X."/>
            <person name="Ye C.Y."/>
            <person name="Mauro-Herrera M."/>
            <person name="Wang L."/>
            <person name="Li P."/>
            <person name="Sharma M."/>
            <person name="Sharma R."/>
            <person name="Ronald P.C."/>
            <person name="Panaud O."/>
            <person name="Kellogg E.A."/>
            <person name="Brutnell T.P."/>
            <person name="Doust A.N."/>
            <person name="Tuskan G.A."/>
            <person name="Rokhsar D."/>
            <person name="Devos K.M."/>
        </authorList>
    </citation>
    <scope>NUCLEOTIDE SEQUENCE [LARGE SCALE GENOMIC DNA]</scope>
    <source>
        <strain evidence="2">cv. Yugu1</strain>
    </source>
</reference>
<dbReference type="InParanoid" id="K3Z260"/>
<dbReference type="AlphaFoldDB" id="K3Z260"/>
<reference evidence="1" key="2">
    <citation type="submission" date="2018-08" db="UniProtKB">
        <authorList>
            <consortium name="EnsemblPlants"/>
        </authorList>
    </citation>
    <scope>IDENTIFICATION</scope>
    <source>
        <strain evidence="1">Yugu1</strain>
    </source>
</reference>
<organism evidence="1 2">
    <name type="scientific">Setaria italica</name>
    <name type="common">Foxtail millet</name>
    <name type="synonym">Panicum italicum</name>
    <dbReference type="NCBI Taxonomy" id="4555"/>
    <lineage>
        <taxon>Eukaryota</taxon>
        <taxon>Viridiplantae</taxon>
        <taxon>Streptophyta</taxon>
        <taxon>Embryophyta</taxon>
        <taxon>Tracheophyta</taxon>
        <taxon>Spermatophyta</taxon>
        <taxon>Magnoliopsida</taxon>
        <taxon>Liliopsida</taxon>
        <taxon>Poales</taxon>
        <taxon>Poaceae</taxon>
        <taxon>PACMAD clade</taxon>
        <taxon>Panicoideae</taxon>
        <taxon>Panicodae</taxon>
        <taxon>Paniceae</taxon>
        <taxon>Cenchrinae</taxon>
        <taxon>Setaria</taxon>
    </lineage>
</organism>
<keyword evidence="2" id="KW-1185">Reference proteome</keyword>
<evidence type="ECO:0000313" key="1">
    <source>
        <dbReference type="EnsemblPlants" id="KQL30281"/>
    </source>
</evidence>
<name>K3Z260_SETIT</name>
<dbReference type="EnsemblPlants" id="KQL30281">
    <property type="protein sequence ID" value="KQL30281"/>
    <property type="gene ID" value="SETIT_020628mg"/>
</dbReference>
<dbReference type="HOGENOM" id="CLU_3300277_0_0_1"/>
<dbReference type="Proteomes" id="UP000004995">
    <property type="component" value="Unassembled WGS sequence"/>
</dbReference>
<dbReference type="Gramene" id="KQL30281">
    <property type="protein sequence ID" value="KQL30281"/>
    <property type="gene ID" value="SETIT_020628mg"/>
</dbReference>
<protein>
    <submittedName>
        <fullName evidence="1">Uncharacterized protein</fullName>
    </submittedName>
</protein>
<evidence type="ECO:0000313" key="2">
    <source>
        <dbReference type="Proteomes" id="UP000004995"/>
    </source>
</evidence>